<dbReference type="AlphaFoldDB" id="A0ABD3MK27"/>
<sequence>MQFAGNNQEDDKSIKRIGIIGGGAAGLATARAFLHANDAKHAHVQFEVTVLEARPSIGGVWKYDSPSTNQQPKSRPMYRNLRTNLPKEIMAYREFPWGGNDDMTSSYVTHADVHRYLENYANKFNLLTCIHFGCTVTHLKVVNKENHNASNEEKKSDDCESWPQISLEWIDNDNTTNRSYQQTFDAVCICNGHYAIPSSPALPGLTNFRGKVLHAIEYDDPNDFVGKTVLCVGARASGADISREIGGVAHRVYLSDSTCEEMQSFGNVVQMPRTKSIDENGTIHFANGKDDKLWSVDDVDTIIFCSGYDYSFPFINDESNLELMATPGERRVRPLYEQLWHAHHPSLTFLGIPHSVVPFPLFELQAAAIVSQWTSKFGDRSSTVHLPPLLERIAAADRDANSGGPKSKGRVVDTHYLGSHQWDYCRKLATIAGIYDDAMENYIATNQAIYDRSSMERKSMQPGERDSYRETRFRRLDGEQSYELLYSEMQKETAAGI</sequence>
<dbReference type="GO" id="GO:0016491">
    <property type="term" value="F:oxidoreductase activity"/>
    <property type="evidence" value="ECO:0007669"/>
    <property type="project" value="UniProtKB-KW"/>
</dbReference>
<dbReference type="PANTHER" id="PTHR23023">
    <property type="entry name" value="DIMETHYLANILINE MONOOXYGENASE"/>
    <property type="match status" value="1"/>
</dbReference>
<accession>A0ABD3MK27</accession>
<protein>
    <recommendedName>
        <fullName evidence="7">Flavin-containing monooxygenase</fullName>
    </recommendedName>
</protein>
<reference evidence="5 6" key="1">
    <citation type="submission" date="2024-10" db="EMBL/GenBank/DDBJ databases">
        <title>Updated reference genomes for cyclostephanoid diatoms.</title>
        <authorList>
            <person name="Roberts W.R."/>
            <person name="Alverson A.J."/>
        </authorList>
    </citation>
    <scope>NUCLEOTIDE SEQUENCE [LARGE SCALE GENOMIC DNA]</scope>
    <source>
        <strain evidence="5 6">AJA232-27</strain>
    </source>
</reference>
<comment type="similarity">
    <text evidence="1">Belongs to the FMO family.</text>
</comment>
<keyword evidence="2" id="KW-0285">Flavoprotein</keyword>
<dbReference type="EMBL" id="JALLBG020000168">
    <property type="protein sequence ID" value="KAL3760890.1"/>
    <property type="molecule type" value="Genomic_DNA"/>
</dbReference>
<dbReference type="Proteomes" id="UP001530293">
    <property type="component" value="Unassembled WGS sequence"/>
</dbReference>
<comment type="caution">
    <text evidence="5">The sequence shown here is derived from an EMBL/GenBank/DDBJ whole genome shotgun (WGS) entry which is preliminary data.</text>
</comment>
<keyword evidence="6" id="KW-1185">Reference proteome</keyword>
<name>A0ABD3MK27_9STRA</name>
<evidence type="ECO:0000313" key="6">
    <source>
        <dbReference type="Proteomes" id="UP001530293"/>
    </source>
</evidence>
<evidence type="ECO:0000256" key="2">
    <source>
        <dbReference type="ARBA" id="ARBA00022630"/>
    </source>
</evidence>
<evidence type="ECO:0000313" key="5">
    <source>
        <dbReference type="EMBL" id="KAL3760890.1"/>
    </source>
</evidence>
<evidence type="ECO:0008006" key="7">
    <source>
        <dbReference type="Google" id="ProtNLM"/>
    </source>
</evidence>
<dbReference type="InterPro" id="IPR020946">
    <property type="entry name" value="Flavin_mOase-like"/>
</dbReference>
<dbReference type="InterPro" id="IPR036188">
    <property type="entry name" value="FAD/NAD-bd_sf"/>
</dbReference>
<organism evidence="5 6">
    <name type="scientific">Discostella pseudostelligera</name>
    <dbReference type="NCBI Taxonomy" id="259834"/>
    <lineage>
        <taxon>Eukaryota</taxon>
        <taxon>Sar</taxon>
        <taxon>Stramenopiles</taxon>
        <taxon>Ochrophyta</taxon>
        <taxon>Bacillariophyta</taxon>
        <taxon>Coscinodiscophyceae</taxon>
        <taxon>Thalassiosirophycidae</taxon>
        <taxon>Stephanodiscales</taxon>
        <taxon>Stephanodiscaceae</taxon>
        <taxon>Discostella</taxon>
    </lineage>
</organism>
<keyword evidence="4" id="KW-0560">Oxidoreductase</keyword>
<dbReference type="InterPro" id="IPR050346">
    <property type="entry name" value="FMO-like"/>
</dbReference>
<evidence type="ECO:0000256" key="1">
    <source>
        <dbReference type="ARBA" id="ARBA00009183"/>
    </source>
</evidence>
<dbReference type="Pfam" id="PF00743">
    <property type="entry name" value="FMO-like"/>
    <property type="match status" value="1"/>
</dbReference>
<dbReference type="Gene3D" id="3.50.50.60">
    <property type="entry name" value="FAD/NAD(P)-binding domain"/>
    <property type="match status" value="2"/>
</dbReference>
<gene>
    <name evidence="5" type="ORF">ACHAWU_009569</name>
</gene>
<dbReference type="SUPFAM" id="SSF51905">
    <property type="entry name" value="FAD/NAD(P)-binding domain"/>
    <property type="match status" value="2"/>
</dbReference>
<proteinExistence type="inferred from homology"/>
<evidence type="ECO:0000256" key="4">
    <source>
        <dbReference type="ARBA" id="ARBA00023002"/>
    </source>
</evidence>
<keyword evidence="3" id="KW-0274">FAD</keyword>
<evidence type="ECO:0000256" key="3">
    <source>
        <dbReference type="ARBA" id="ARBA00022827"/>
    </source>
</evidence>